<reference evidence="3" key="1">
    <citation type="submission" date="2025-08" db="UniProtKB">
        <authorList>
            <consortium name="RefSeq"/>
        </authorList>
    </citation>
    <scope>IDENTIFICATION</scope>
    <source>
        <tissue evidence="3">Muscle</tissue>
    </source>
</reference>
<dbReference type="Proteomes" id="UP000504627">
    <property type="component" value="Unplaced"/>
</dbReference>
<evidence type="ECO:0000313" key="3">
    <source>
        <dbReference type="RefSeq" id="XP_027583212.1"/>
    </source>
</evidence>
<feature type="compositionally biased region" description="Low complexity" evidence="1">
    <location>
        <begin position="103"/>
        <end position="112"/>
    </location>
</feature>
<feature type="compositionally biased region" description="Low complexity" evidence="1">
    <location>
        <begin position="128"/>
        <end position="145"/>
    </location>
</feature>
<feature type="region of interest" description="Disordered" evidence="1">
    <location>
        <begin position="195"/>
        <end position="305"/>
    </location>
</feature>
<sequence>MEGTTSLILGEQVVATVQERNDKASDPSSAQSSRHEQIPPRPLLTRAASRSRCTEGSRARPGLPSAALVPPRLCPRPHRPLGPVGGGGKALSGNSEHPPLAPPIRALRPGAGEQRGGGSPGSSPPRGSPRVPTPRLRSGSSRLPRAIPISLSLPPRSARPGGTGSPYLGAGRSLVPPAVGGVTAAGCGCGRRCRIDIKGSGAGGGRGGPGTFAAPGPDPPPQPPSPPPREQRLRLPPGSPRGAAALGGCLPRRAGGKGWGSGQSPPLRPRIHPGGEEGPFVRSQTWPCPLGAHTTQQSAGEALLP</sequence>
<keyword evidence="2" id="KW-1185">Reference proteome</keyword>
<dbReference type="InParanoid" id="A0A6J2H6E2"/>
<evidence type="ECO:0000256" key="1">
    <source>
        <dbReference type="SAM" id="MobiDB-lite"/>
    </source>
</evidence>
<evidence type="ECO:0000313" key="2">
    <source>
        <dbReference type="Proteomes" id="UP000504627"/>
    </source>
</evidence>
<feature type="compositionally biased region" description="Pro residues" evidence="1">
    <location>
        <begin position="216"/>
        <end position="228"/>
    </location>
</feature>
<accession>A0A6J2H6E2</accession>
<dbReference type="AlphaFoldDB" id="A0A6J2H6E2"/>
<organism evidence="2 3">
    <name type="scientific">Pipra filicauda</name>
    <name type="common">Wire-tailed manakin</name>
    <dbReference type="NCBI Taxonomy" id="649802"/>
    <lineage>
        <taxon>Eukaryota</taxon>
        <taxon>Metazoa</taxon>
        <taxon>Chordata</taxon>
        <taxon>Craniata</taxon>
        <taxon>Vertebrata</taxon>
        <taxon>Euteleostomi</taxon>
        <taxon>Archelosauria</taxon>
        <taxon>Archosauria</taxon>
        <taxon>Dinosauria</taxon>
        <taxon>Saurischia</taxon>
        <taxon>Theropoda</taxon>
        <taxon>Coelurosauria</taxon>
        <taxon>Aves</taxon>
        <taxon>Neognathae</taxon>
        <taxon>Neoaves</taxon>
        <taxon>Telluraves</taxon>
        <taxon>Australaves</taxon>
        <taxon>Passeriformes</taxon>
        <taxon>Pipridae</taxon>
        <taxon>Pipra</taxon>
    </lineage>
</organism>
<dbReference type="GeneID" id="113991270"/>
<proteinExistence type="predicted"/>
<name>A0A6J2H6E2_9PASS</name>
<protein>
    <submittedName>
        <fullName evidence="3">Translation initiation factor IF-2-like</fullName>
    </submittedName>
</protein>
<feature type="compositionally biased region" description="Gly residues" evidence="1">
    <location>
        <begin position="200"/>
        <end position="210"/>
    </location>
</feature>
<gene>
    <name evidence="3" type="primary">LOC113991270</name>
</gene>
<feature type="region of interest" description="Disordered" evidence="1">
    <location>
        <begin position="1"/>
        <end position="170"/>
    </location>
</feature>
<dbReference type="RefSeq" id="XP_027583212.1">
    <property type="nucleotide sequence ID" value="XM_027727411.1"/>
</dbReference>